<dbReference type="InterPro" id="IPR029479">
    <property type="entry name" value="Nitroreductase"/>
</dbReference>
<dbReference type="Gene3D" id="3.40.109.10">
    <property type="entry name" value="NADH Oxidase"/>
    <property type="match status" value="1"/>
</dbReference>
<dbReference type="PANTHER" id="PTHR43673">
    <property type="entry name" value="NAD(P)H NITROREDUCTASE YDGI-RELATED"/>
    <property type="match status" value="1"/>
</dbReference>
<dbReference type="InterPro" id="IPR000415">
    <property type="entry name" value="Nitroreductase-like"/>
</dbReference>
<dbReference type="SUPFAM" id="SSF55469">
    <property type="entry name" value="FMN-dependent nitroreductase-like"/>
    <property type="match status" value="1"/>
</dbReference>
<gene>
    <name evidence="4" type="ORF">A2Y75_00800</name>
</gene>
<dbReference type="AlphaFoldDB" id="A0A1F2WGV5"/>
<accession>A0A1F2WGV5</accession>
<evidence type="ECO:0000313" key="4">
    <source>
        <dbReference type="EMBL" id="OFW56095.1"/>
    </source>
</evidence>
<dbReference type="Pfam" id="PF00881">
    <property type="entry name" value="Nitroreductase"/>
    <property type="match status" value="1"/>
</dbReference>
<protein>
    <recommendedName>
        <fullName evidence="3">Nitroreductase domain-containing protein</fullName>
    </recommendedName>
</protein>
<evidence type="ECO:0000256" key="2">
    <source>
        <dbReference type="ARBA" id="ARBA00023002"/>
    </source>
</evidence>
<dbReference type="STRING" id="1797197.A2Y75_00800"/>
<dbReference type="GO" id="GO:0016491">
    <property type="term" value="F:oxidoreductase activity"/>
    <property type="evidence" value="ECO:0007669"/>
    <property type="project" value="UniProtKB-KW"/>
</dbReference>
<dbReference type="EMBL" id="MELK01000049">
    <property type="protein sequence ID" value="OFW56095.1"/>
    <property type="molecule type" value="Genomic_DNA"/>
</dbReference>
<evidence type="ECO:0000259" key="3">
    <source>
        <dbReference type="Pfam" id="PF00881"/>
    </source>
</evidence>
<dbReference type="PANTHER" id="PTHR43673:SF10">
    <property type="entry name" value="NADH DEHYDROGENASE_NAD(P)H NITROREDUCTASE XCC3605-RELATED"/>
    <property type="match status" value="1"/>
</dbReference>
<dbReference type="Proteomes" id="UP000177876">
    <property type="component" value="Unassembled WGS sequence"/>
</dbReference>
<reference evidence="4 5" key="1">
    <citation type="journal article" date="2016" name="Nat. Commun.">
        <title>Thousands of microbial genomes shed light on interconnected biogeochemical processes in an aquifer system.</title>
        <authorList>
            <person name="Anantharaman K."/>
            <person name="Brown C.T."/>
            <person name="Hug L.A."/>
            <person name="Sharon I."/>
            <person name="Castelle C.J."/>
            <person name="Probst A.J."/>
            <person name="Thomas B.C."/>
            <person name="Singh A."/>
            <person name="Wilkins M.J."/>
            <person name="Karaoz U."/>
            <person name="Brodie E.L."/>
            <person name="Williams K.H."/>
            <person name="Hubbard S.S."/>
            <person name="Banfield J.F."/>
        </authorList>
    </citation>
    <scope>NUCLEOTIDE SEQUENCE [LARGE SCALE GENOMIC DNA]</scope>
</reference>
<organism evidence="4 5">
    <name type="scientific">Candidatus Solincola sediminis</name>
    <dbReference type="NCBI Taxonomy" id="1797199"/>
    <lineage>
        <taxon>Bacteria</taxon>
        <taxon>Bacillati</taxon>
        <taxon>Actinomycetota</taxon>
        <taxon>Candidatus Geothermincolia</taxon>
        <taxon>Candidatus Geothermincolales</taxon>
        <taxon>Candidatus Geothermincolaceae</taxon>
        <taxon>Candidatus Solincola</taxon>
    </lineage>
</organism>
<sequence length="198" mass="21789">MDIMEAIKQRRSIRSYKDDPVPVGLLDQVLEAGRLAPSSSNVQSWRFKVVTDKAAKGELRKAAMDQSFVEEAPAVIVACLDLDAFRERTRGIVELLKDEDGSVKDCDVAGLFALCDGPDEKRCLIHAFMNVSIAVENMVLTAVSLGLGTCWVRAFEPLKVAHALSLPPECPPAVLLPIGFPNQDPPARPRKEMHEIRI</sequence>
<name>A0A1F2WGV5_9ACTN</name>
<proteinExistence type="inferred from homology"/>
<comment type="similarity">
    <text evidence="1">Belongs to the nitroreductase family.</text>
</comment>
<keyword evidence="2" id="KW-0560">Oxidoreductase</keyword>
<feature type="domain" description="Nitroreductase" evidence="3">
    <location>
        <begin position="7"/>
        <end position="179"/>
    </location>
</feature>
<comment type="caution">
    <text evidence="4">The sequence shown here is derived from an EMBL/GenBank/DDBJ whole genome shotgun (WGS) entry which is preliminary data.</text>
</comment>
<evidence type="ECO:0000313" key="5">
    <source>
        <dbReference type="Proteomes" id="UP000177876"/>
    </source>
</evidence>
<evidence type="ECO:0000256" key="1">
    <source>
        <dbReference type="ARBA" id="ARBA00007118"/>
    </source>
</evidence>